<accession>A0A853DAU7</accession>
<dbReference type="AlphaFoldDB" id="A0A853DAU7"/>
<dbReference type="RefSeq" id="WP_179479150.1">
    <property type="nucleotide sequence ID" value="NZ_JACCFW010000001.1"/>
</dbReference>
<proteinExistence type="predicted"/>
<keyword evidence="2" id="KW-1185">Reference proteome</keyword>
<evidence type="ECO:0000313" key="1">
    <source>
        <dbReference type="EMBL" id="NYJ73727.1"/>
    </source>
</evidence>
<name>A0A853DAU7_9MICO</name>
<gene>
    <name evidence="1" type="ORF">HNR15_000690</name>
</gene>
<evidence type="ECO:0000313" key="2">
    <source>
        <dbReference type="Proteomes" id="UP000571817"/>
    </source>
</evidence>
<dbReference type="EMBL" id="JACCFW010000001">
    <property type="protein sequence ID" value="NYJ73727.1"/>
    <property type="molecule type" value="Genomic_DNA"/>
</dbReference>
<sequence>MLPPPPVTSRDETVAHLHDLLRRETGGQKRQAGQVRQSSAVFALPGVPVHPDLRDSFPTGLRLGSVYTLSGSTTVAMGLLAEPTRTGSWCAAVGLPHFGVESAAAWGADLTRLVLVPHPPSQDWVSVVAALTEIADLILTSRPPHVTPGEVERLHARLRIRRTTMIVAGAWPRAAAHIEAVTTGWDGLGQGYGALMRQRLRITVTERHRERTADLGWPVQAAQAVQAWPA</sequence>
<dbReference type="Proteomes" id="UP000571817">
    <property type="component" value="Unassembled WGS sequence"/>
</dbReference>
<reference evidence="1 2" key="1">
    <citation type="submission" date="2020-07" db="EMBL/GenBank/DDBJ databases">
        <title>Sequencing the genomes of 1000 actinobacteria strains.</title>
        <authorList>
            <person name="Klenk H.-P."/>
        </authorList>
    </citation>
    <scope>NUCLEOTIDE SEQUENCE [LARGE SCALE GENOMIC DNA]</scope>
    <source>
        <strain evidence="1 2">DSM 29531</strain>
    </source>
</reference>
<organism evidence="1 2">
    <name type="scientific">Allobranchiibius huperziae</name>
    <dbReference type="NCBI Taxonomy" id="1874116"/>
    <lineage>
        <taxon>Bacteria</taxon>
        <taxon>Bacillati</taxon>
        <taxon>Actinomycetota</taxon>
        <taxon>Actinomycetes</taxon>
        <taxon>Micrococcales</taxon>
        <taxon>Dermacoccaceae</taxon>
        <taxon>Allobranchiibius</taxon>
    </lineage>
</organism>
<protein>
    <submittedName>
        <fullName evidence="1">Uncharacterized protein</fullName>
    </submittedName>
</protein>
<comment type="caution">
    <text evidence="1">The sequence shown here is derived from an EMBL/GenBank/DDBJ whole genome shotgun (WGS) entry which is preliminary data.</text>
</comment>